<dbReference type="OrthoDB" id="2417740at2759"/>
<feature type="transmembrane region" description="Helical" evidence="1">
    <location>
        <begin position="819"/>
        <end position="838"/>
    </location>
</feature>
<reference evidence="2" key="1">
    <citation type="submission" date="2021-06" db="EMBL/GenBank/DDBJ databases">
        <authorList>
            <person name="Kallberg Y."/>
            <person name="Tangrot J."/>
            <person name="Rosling A."/>
        </authorList>
    </citation>
    <scope>NUCLEOTIDE SEQUENCE</scope>
    <source>
        <strain evidence="2">MT106</strain>
    </source>
</reference>
<gene>
    <name evidence="2" type="ORF">AGERDE_LOCUS7596</name>
</gene>
<feature type="transmembrane region" description="Helical" evidence="1">
    <location>
        <begin position="673"/>
        <end position="691"/>
    </location>
</feature>
<keyword evidence="3" id="KW-1185">Reference proteome</keyword>
<keyword evidence="1" id="KW-1133">Transmembrane helix</keyword>
<feature type="transmembrane region" description="Helical" evidence="1">
    <location>
        <begin position="642"/>
        <end position="661"/>
    </location>
</feature>
<accession>A0A9N9BJG7</accession>
<proteinExistence type="predicted"/>
<feature type="transmembrane region" description="Helical" evidence="1">
    <location>
        <begin position="703"/>
        <end position="725"/>
    </location>
</feature>
<evidence type="ECO:0000256" key="1">
    <source>
        <dbReference type="SAM" id="Phobius"/>
    </source>
</evidence>
<organism evidence="2 3">
    <name type="scientific">Ambispora gerdemannii</name>
    <dbReference type="NCBI Taxonomy" id="144530"/>
    <lineage>
        <taxon>Eukaryota</taxon>
        <taxon>Fungi</taxon>
        <taxon>Fungi incertae sedis</taxon>
        <taxon>Mucoromycota</taxon>
        <taxon>Glomeromycotina</taxon>
        <taxon>Glomeromycetes</taxon>
        <taxon>Archaeosporales</taxon>
        <taxon>Ambisporaceae</taxon>
        <taxon>Ambispora</taxon>
    </lineage>
</organism>
<keyword evidence="1" id="KW-0812">Transmembrane</keyword>
<comment type="caution">
    <text evidence="2">The sequence shown here is derived from an EMBL/GenBank/DDBJ whole genome shotgun (WGS) entry which is preliminary data.</text>
</comment>
<name>A0A9N9BJG7_9GLOM</name>
<protein>
    <submittedName>
        <fullName evidence="2">6966_t:CDS:1</fullName>
    </submittedName>
</protein>
<evidence type="ECO:0000313" key="3">
    <source>
        <dbReference type="Proteomes" id="UP000789831"/>
    </source>
</evidence>
<dbReference type="AlphaFoldDB" id="A0A9N9BJG7"/>
<dbReference type="EMBL" id="CAJVPL010001416">
    <property type="protein sequence ID" value="CAG8570125.1"/>
    <property type="molecule type" value="Genomic_DNA"/>
</dbReference>
<sequence length="880" mass="100312">MVRNNSIMQCELPNEPRIHLRIVLPTGELEKVDISLNISRYNFCPNDTLWFYLMEPKKILFAYFDFGDEAPSIKKTYNETGVILSYKGEILSKFHIGEGHPRNETLTMSIREGGGFLRTYIWPNYTITWTKFSLDDQNQIQKIAKGVFYTPQPQDIFVGYFTFVKLDGGYGCAITTNNSVSIPSTNVHINDTAITNSTLNTTTNTTANYYDSDETSWRIFVIFLALDSDRETDLFILYQTSKPWPKLNVGPCRVAYDGTGYGCFLIPYVNDTVPYIYSVRFISEGSVTLINKLRFRDAKDWKLLNFYNVFAGGYIVIGTLSQTKRVGDLYNTSGLVYDTIEIATKRVHMSTYPRNNSLWIGSFDPNKTKEWTVTSINIPKLIQYGKFYERFPNPNINKTIPEPDSTINLRTKDLTIMYNIRVSFGAGNFSIYQYPNLLRQMTPGTSANIKPDPVTGFTKVTINVFNSTFNLPNTMYYVVVDTDFVKRDQNREPLFGIEKNIWHFTTEPKASDVDVHTDTASGLLRLSVNGTNEFKAAYDAQGYSVIKALAKQIAETIPVAVPRISIRNAFQYEPNTQPQQLLLRMDIGQATNNNESDIPRLIEDFRTLLRQSQFTALSQKNYTVWLDSTYNFVPTGDLWDRYKLAIILFSVISVVTTLVYLCAHHNNKEARNIVIFMVVIIIQDFIFDVLFVEEYGHDFSELFLPSVITLVIPIAFNTTVALFVLLSENSREDKFNDWFRKYPQIAAIFTIFSCADVELLTVLSSQVGGLNLFSATFSHRAETVIFWASCVNILIEDLPQFIIRFLYRRKNITYNILPNIALASSAVGLLIAVLGRLYQIAIRCSPRKCQKAVFPVEESDIKENPGINADGYHIVNGLLE</sequence>
<feature type="transmembrane region" description="Helical" evidence="1">
    <location>
        <begin position="745"/>
        <end position="764"/>
    </location>
</feature>
<dbReference type="Proteomes" id="UP000789831">
    <property type="component" value="Unassembled WGS sequence"/>
</dbReference>
<keyword evidence="1" id="KW-0472">Membrane</keyword>
<evidence type="ECO:0000313" key="2">
    <source>
        <dbReference type="EMBL" id="CAG8570125.1"/>
    </source>
</evidence>